<evidence type="ECO:0000256" key="4">
    <source>
        <dbReference type="SAM" id="Phobius"/>
    </source>
</evidence>
<dbReference type="PROSITE" id="PS51485">
    <property type="entry name" value="PHYTOCYANIN"/>
    <property type="match status" value="1"/>
</dbReference>
<dbReference type="InterPro" id="IPR039391">
    <property type="entry name" value="Phytocyanin-like"/>
</dbReference>
<dbReference type="FunFam" id="2.60.40.420:FF:000003">
    <property type="entry name" value="Blue copper"/>
    <property type="match status" value="1"/>
</dbReference>
<dbReference type="PANTHER" id="PTHR33021:SF537">
    <property type="entry name" value="UCLACYANIN 2"/>
    <property type="match status" value="1"/>
</dbReference>
<dbReference type="PANTHER" id="PTHR33021">
    <property type="entry name" value="BLUE COPPER PROTEIN"/>
    <property type="match status" value="1"/>
</dbReference>
<feature type="transmembrane region" description="Helical" evidence="4">
    <location>
        <begin position="203"/>
        <end position="222"/>
    </location>
</feature>
<proteinExistence type="predicted"/>
<evidence type="ECO:0000256" key="3">
    <source>
        <dbReference type="SAM" id="MobiDB-lite"/>
    </source>
</evidence>
<keyword evidence="4" id="KW-1133">Transmembrane helix</keyword>
<feature type="transmembrane region" description="Helical" evidence="4">
    <location>
        <begin position="52"/>
        <end position="72"/>
    </location>
</feature>
<keyword evidence="2" id="KW-0325">Glycoprotein</keyword>
<keyword evidence="1" id="KW-0479">Metal-binding</keyword>
<dbReference type="Pfam" id="PF02298">
    <property type="entry name" value="Cu_bind_like"/>
    <property type="match status" value="1"/>
</dbReference>
<dbReference type="GO" id="GO:0009055">
    <property type="term" value="F:electron transfer activity"/>
    <property type="evidence" value="ECO:0007669"/>
    <property type="project" value="InterPro"/>
</dbReference>
<keyword evidence="4" id="KW-0472">Membrane</keyword>
<dbReference type="GO" id="GO:0046872">
    <property type="term" value="F:metal ion binding"/>
    <property type="evidence" value="ECO:0007669"/>
    <property type="project" value="UniProtKB-KW"/>
</dbReference>
<dbReference type="SUPFAM" id="SSF49503">
    <property type="entry name" value="Cupredoxins"/>
    <property type="match status" value="1"/>
</dbReference>
<keyword evidence="7" id="KW-1185">Reference proteome</keyword>
<dbReference type="EMBL" id="LVLJ01002209">
    <property type="protein sequence ID" value="OAE26224.1"/>
    <property type="molecule type" value="Genomic_DNA"/>
</dbReference>
<evidence type="ECO:0000256" key="2">
    <source>
        <dbReference type="ARBA" id="ARBA00023180"/>
    </source>
</evidence>
<sequence>MGVDASDLAGHMFEQCAGRWGTTEGDLVVRLTSLGKGSAPGSKEMATVRRTMLAMIMVAGLMAGASATSFTVGDTTGWTITSSATFYQEWADAQKFNVGDDLTFLYASGHNVYEVSATDFAACSSTNTVAMYTVANPVVKLTKAGEYFFICEVAGHCDLGMKMSLIVAGNATSPSTTPAATPPSATPLTTASPPAPPPSAASGLQSFVAVIAGSLLAVGALLL</sequence>
<dbReference type="Gene3D" id="2.60.40.420">
    <property type="entry name" value="Cupredoxins - blue copper proteins"/>
    <property type="match status" value="1"/>
</dbReference>
<keyword evidence="4" id="KW-0812">Transmembrane</keyword>
<organism evidence="6 7">
    <name type="scientific">Marchantia polymorpha subsp. ruderalis</name>
    <dbReference type="NCBI Taxonomy" id="1480154"/>
    <lineage>
        <taxon>Eukaryota</taxon>
        <taxon>Viridiplantae</taxon>
        <taxon>Streptophyta</taxon>
        <taxon>Embryophyta</taxon>
        <taxon>Marchantiophyta</taxon>
        <taxon>Marchantiopsida</taxon>
        <taxon>Marchantiidae</taxon>
        <taxon>Marchantiales</taxon>
        <taxon>Marchantiaceae</taxon>
        <taxon>Marchantia</taxon>
    </lineage>
</organism>
<comment type="caution">
    <text evidence="6">The sequence shown here is derived from an EMBL/GenBank/DDBJ whole genome shotgun (WGS) entry which is preliminary data.</text>
</comment>
<name>A0A176VZI7_MARPO</name>
<dbReference type="InterPro" id="IPR008972">
    <property type="entry name" value="Cupredoxin"/>
</dbReference>
<evidence type="ECO:0000256" key="1">
    <source>
        <dbReference type="ARBA" id="ARBA00022723"/>
    </source>
</evidence>
<evidence type="ECO:0000313" key="6">
    <source>
        <dbReference type="EMBL" id="OAE26224.1"/>
    </source>
</evidence>
<dbReference type="CDD" id="cd04216">
    <property type="entry name" value="Phytocyanin"/>
    <property type="match status" value="1"/>
</dbReference>
<dbReference type="GO" id="GO:0005886">
    <property type="term" value="C:plasma membrane"/>
    <property type="evidence" value="ECO:0007669"/>
    <property type="project" value="TreeGrafter"/>
</dbReference>
<feature type="region of interest" description="Disordered" evidence="3">
    <location>
        <begin position="176"/>
        <end position="197"/>
    </location>
</feature>
<reference evidence="6" key="1">
    <citation type="submission" date="2016-03" db="EMBL/GenBank/DDBJ databases">
        <title>Mechanisms controlling the formation of the plant cell surface in tip-growing cells are functionally conserved among land plants.</title>
        <authorList>
            <person name="Honkanen S."/>
            <person name="Jones V.A."/>
            <person name="Morieri G."/>
            <person name="Champion C."/>
            <person name="Hetherington A.J."/>
            <person name="Kelly S."/>
            <person name="Saint-Marcoux D."/>
            <person name="Proust H."/>
            <person name="Prescott H."/>
            <person name="Dolan L."/>
        </authorList>
    </citation>
    <scope>NUCLEOTIDE SEQUENCE [LARGE SCALE GENOMIC DNA]</scope>
    <source>
        <tissue evidence="6">Whole gametophyte</tissue>
    </source>
</reference>
<evidence type="ECO:0000259" key="5">
    <source>
        <dbReference type="PROSITE" id="PS51485"/>
    </source>
</evidence>
<protein>
    <recommendedName>
        <fullName evidence="5">Phytocyanin domain-containing protein</fullName>
    </recommendedName>
</protein>
<dbReference type="InterPro" id="IPR003245">
    <property type="entry name" value="Phytocyanin_dom"/>
</dbReference>
<gene>
    <name evidence="6" type="ORF">AXG93_3786s1030</name>
</gene>
<feature type="domain" description="Phytocyanin" evidence="5">
    <location>
        <begin position="68"/>
        <end position="169"/>
    </location>
</feature>
<evidence type="ECO:0000313" key="7">
    <source>
        <dbReference type="Proteomes" id="UP000077202"/>
    </source>
</evidence>
<dbReference type="Proteomes" id="UP000077202">
    <property type="component" value="Unassembled WGS sequence"/>
</dbReference>
<dbReference type="AlphaFoldDB" id="A0A176VZI7"/>
<accession>A0A176VZI7</accession>